<evidence type="ECO:0000313" key="2">
    <source>
        <dbReference type="EMBL" id="GGY69609.1"/>
    </source>
</evidence>
<dbReference type="RefSeq" id="WP_189416803.1">
    <property type="nucleotide sequence ID" value="NZ_BMYZ01000001.1"/>
</dbReference>
<reference evidence="3" key="1">
    <citation type="journal article" date="2019" name="Int. J. Syst. Evol. Microbiol.">
        <title>The Global Catalogue of Microorganisms (GCM) 10K type strain sequencing project: providing services to taxonomists for standard genome sequencing and annotation.</title>
        <authorList>
            <consortium name="The Broad Institute Genomics Platform"/>
            <consortium name="The Broad Institute Genome Sequencing Center for Infectious Disease"/>
            <person name="Wu L."/>
            <person name="Ma J."/>
        </authorList>
    </citation>
    <scope>NUCLEOTIDE SEQUENCE [LARGE SCALE GENOMIC DNA]</scope>
    <source>
        <strain evidence="3">KCTC 32239</strain>
    </source>
</reference>
<comment type="caution">
    <text evidence="2">The sequence shown here is derived from an EMBL/GenBank/DDBJ whole genome shotgun (WGS) entry which is preliminary data.</text>
</comment>
<dbReference type="EMBL" id="BMYZ01000001">
    <property type="protein sequence ID" value="GGY69609.1"/>
    <property type="molecule type" value="Genomic_DNA"/>
</dbReference>
<dbReference type="Pfam" id="PF01814">
    <property type="entry name" value="Hemerythrin"/>
    <property type="match status" value="1"/>
</dbReference>
<dbReference type="Proteomes" id="UP000619761">
    <property type="component" value="Unassembled WGS sequence"/>
</dbReference>
<feature type="domain" description="Hemerythrin-like" evidence="1">
    <location>
        <begin position="19"/>
        <end position="134"/>
    </location>
</feature>
<gene>
    <name evidence="2" type="ORF">GCM10011613_12440</name>
</gene>
<accession>A0ABQ3AW15</accession>
<dbReference type="PANTHER" id="PTHR35585">
    <property type="entry name" value="HHE DOMAIN PROTEIN (AFU_ORTHOLOGUE AFUA_4G00730)"/>
    <property type="match status" value="1"/>
</dbReference>
<proteinExistence type="predicted"/>
<name>A0ABQ3AW15_9GAMM</name>
<dbReference type="InterPro" id="IPR012312">
    <property type="entry name" value="Hemerythrin-like"/>
</dbReference>
<keyword evidence="3" id="KW-1185">Reference proteome</keyword>
<evidence type="ECO:0000313" key="3">
    <source>
        <dbReference type="Proteomes" id="UP000619761"/>
    </source>
</evidence>
<organism evidence="2 3">
    <name type="scientific">Cellvibrio zantedeschiae</name>
    <dbReference type="NCBI Taxonomy" id="1237077"/>
    <lineage>
        <taxon>Bacteria</taxon>
        <taxon>Pseudomonadati</taxon>
        <taxon>Pseudomonadota</taxon>
        <taxon>Gammaproteobacteria</taxon>
        <taxon>Cellvibrionales</taxon>
        <taxon>Cellvibrionaceae</taxon>
        <taxon>Cellvibrio</taxon>
    </lineage>
</organism>
<sequence>MTNIAREILFDRSIPVFDAIDFLTQGHQEIINYFDNYNRAKSLSEKQQIAKKICKALTINLHLEDDIFYQEVKRTLMEKGWLSAITMEHSVVKYLLSEIEGLDADSAVYDIKIKVLGEHVKYLIKEKQTKLFPKVNRSNKIDRWKLGAQLAARQSFLENAFASK</sequence>
<protein>
    <recommendedName>
        <fullName evidence="1">Hemerythrin-like domain-containing protein</fullName>
    </recommendedName>
</protein>
<dbReference type="PANTHER" id="PTHR35585:SF1">
    <property type="entry name" value="HHE DOMAIN PROTEIN (AFU_ORTHOLOGUE AFUA_4G00730)"/>
    <property type="match status" value="1"/>
</dbReference>
<evidence type="ECO:0000259" key="1">
    <source>
        <dbReference type="Pfam" id="PF01814"/>
    </source>
</evidence>